<keyword evidence="3" id="KW-1185">Reference proteome</keyword>
<proteinExistence type="predicted"/>
<feature type="transmembrane region" description="Helical" evidence="1">
    <location>
        <begin position="55"/>
        <end position="76"/>
    </location>
</feature>
<keyword evidence="1" id="KW-1133">Transmembrane helix</keyword>
<evidence type="ECO:0000256" key="1">
    <source>
        <dbReference type="SAM" id="Phobius"/>
    </source>
</evidence>
<evidence type="ECO:0000313" key="3">
    <source>
        <dbReference type="Proteomes" id="UP000323300"/>
    </source>
</evidence>
<dbReference type="AlphaFoldDB" id="A0A1I4DMJ7"/>
<dbReference type="OrthoDB" id="7926359at2"/>
<reference evidence="2 3" key="1">
    <citation type="submission" date="2016-10" db="EMBL/GenBank/DDBJ databases">
        <authorList>
            <person name="Varghese N."/>
            <person name="Submissions S."/>
        </authorList>
    </citation>
    <scope>NUCLEOTIDE SEQUENCE [LARGE SCALE GENOMIC DNA]</scope>
    <source>
        <strain evidence="2 3">DSM 21822</strain>
    </source>
</reference>
<keyword evidence="1" id="KW-0812">Transmembrane</keyword>
<dbReference type="EMBL" id="FOSL01000018">
    <property type="protein sequence ID" value="SFK93970.1"/>
    <property type="molecule type" value="Genomic_DNA"/>
</dbReference>
<accession>A0A1I4DMJ7</accession>
<sequence>MSDKQADGMAAMILRMRKMLEKEQGQTASRLFRRKPKPRPAFTAEKRYATGRGDFVVAGLGIGLGLLCALFPWYIFFNQEQFGIRAIKFEGGGQADGPVELAIQPERVGAPSESAEIPPSGLDLLATGTLPKEPDEAGVPPPGLREQPFPAAGEEFKLVFAANGRAMIEDDSGLFVVQPGSRLPDNSRVAAIEQREGRWVLVTTADQVIELDR</sequence>
<dbReference type="RefSeq" id="WP_149762591.1">
    <property type="nucleotide sequence ID" value="NZ_BSPE01000023.1"/>
</dbReference>
<keyword evidence="1" id="KW-0472">Membrane</keyword>
<name>A0A1I4DMJ7_9HYPH</name>
<protein>
    <submittedName>
        <fullName evidence="2">Uncharacterized protein</fullName>
    </submittedName>
</protein>
<evidence type="ECO:0000313" key="2">
    <source>
        <dbReference type="EMBL" id="SFK93970.1"/>
    </source>
</evidence>
<organism evidence="2 3">
    <name type="scientific">Neomesorhizobium albiziae</name>
    <dbReference type="NCBI Taxonomy" id="335020"/>
    <lineage>
        <taxon>Bacteria</taxon>
        <taxon>Pseudomonadati</taxon>
        <taxon>Pseudomonadota</taxon>
        <taxon>Alphaproteobacteria</taxon>
        <taxon>Hyphomicrobiales</taxon>
        <taxon>Phyllobacteriaceae</taxon>
        <taxon>Neomesorhizobium</taxon>
    </lineage>
</organism>
<dbReference type="Proteomes" id="UP000323300">
    <property type="component" value="Unassembled WGS sequence"/>
</dbReference>
<gene>
    <name evidence="2" type="ORF">SAMN04488498_11852</name>
</gene>